<protein>
    <submittedName>
        <fullName evidence="1">Uncharacterized protein</fullName>
    </submittedName>
</protein>
<dbReference type="AlphaFoldDB" id="C0P3G2"/>
<accession>C0P3G2</accession>
<evidence type="ECO:0000313" key="1">
    <source>
        <dbReference type="EMBL" id="ACN27528.1"/>
    </source>
</evidence>
<reference evidence="1" key="1">
    <citation type="journal article" date="2009" name="PLoS Genet.">
        <title>Sequencing, mapping, and analysis of 27,455 maize full-length cDNAs.</title>
        <authorList>
            <person name="Soderlund C."/>
            <person name="Descour A."/>
            <person name="Kudrna D."/>
            <person name="Bomhoff M."/>
            <person name="Boyd L."/>
            <person name="Currie J."/>
            <person name="Angelova A."/>
            <person name="Collura K."/>
            <person name="Wissotski M."/>
            <person name="Ashley E."/>
            <person name="Morrow D."/>
            <person name="Fernandes J."/>
            <person name="Walbot V."/>
            <person name="Yu Y."/>
        </authorList>
    </citation>
    <scope>NUCLEOTIDE SEQUENCE</scope>
    <source>
        <strain evidence="1">B73</strain>
    </source>
</reference>
<name>C0P3G2_MAIZE</name>
<organism evidence="1">
    <name type="scientific">Zea mays</name>
    <name type="common">Maize</name>
    <dbReference type="NCBI Taxonomy" id="4577"/>
    <lineage>
        <taxon>Eukaryota</taxon>
        <taxon>Viridiplantae</taxon>
        <taxon>Streptophyta</taxon>
        <taxon>Embryophyta</taxon>
        <taxon>Tracheophyta</taxon>
        <taxon>Spermatophyta</taxon>
        <taxon>Magnoliopsida</taxon>
        <taxon>Liliopsida</taxon>
        <taxon>Poales</taxon>
        <taxon>Poaceae</taxon>
        <taxon>PACMAD clade</taxon>
        <taxon>Panicoideae</taxon>
        <taxon>Andropogonodae</taxon>
        <taxon>Andropogoneae</taxon>
        <taxon>Tripsacinae</taxon>
        <taxon>Zea</taxon>
    </lineage>
</organism>
<sequence length="50" mass="5437">MQAQSTLVRSLGVESWATNHTVIVCTHAQVEEAPVSNCVQQVKESRLSLA</sequence>
<proteinExistence type="evidence at transcript level"/>
<dbReference type="EMBL" id="BT062831">
    <property type="protein sequence ID" value="ACN27528.1"/>
    <property type="molecule type" value="mRNA"/>
</dbReference>